<sequence length="198" mass="22207">MNARESGRLDVADLYVSMSGELFDTYSALLLYGGSLSPEIYQGLVRPRMMAAHTAFSGLWSRDYSAVHAQTKKLESSFGLGVELKNSIKFNRLVHMSLANRLVPDGPSLRRQAGYVNTVATRDEEDILDEFFRTRRMRICRHEFTRQLRGRNELVLADLAESPITVSYGRASVDRFQGAIGSRLERFAVIAGKVARTA</sequence>
<accession>A0ABV7PA90</accession>
<comment type="caution">
    <text evidence="1">The sequence shown here is derived from an EMBL/GenBank/DDBJ whole genome shotgun (WGS) entry which is preliminary data.</text>
</comment>
<name>A0ABV7PA90_9PSEU</name>
<proteinExistence type="predicted"/>
<protein>
    <submittedName>
        <fullName evidence="1">L-tyrosine 3-hydroxylase</fullName>
    </submittedName>
</protein>
<organism evidence="1 2">
    <name type="scientific">Amycolatopsis speibonae</name>
    <dbReference type="NCBI Taxonomy" id="1450224"/>
    <lineage>
        <taxon>Bacteria</taxon>
        <taxon>Bacillati</taxon>
        <taxon>Actinomycetota</taxon>
        <taxon>Actinomycetes</taxon>
        <taxon>Pseudonocardiales</taxon>
        <taxon>Pseudonocardiaceae</taxon>
        <taxon>Amycolatopsis</taxon>
    </lineage>
</organism>
<dbReference type="Proteomes" id="UP001595645">
    <property type="component" value="Unassembled WGS sequence"/>
</dbReference>
<gene>
    <name evidence="1" type="ORF">ACFOSH_42050</name>
</gene>
<evidence type="ECO:0000313" key="1">
    <source>
        <dbReference type="EMBL" id="MFC3456053.1"/>
    </source>
</evidence>
<evidence type="ECO:0000313" key="2">
    <source>
        <dbReference type="Proteomes" id="UP001595645"/>
    </source>
</evidence>
<dbReference type="EMBL" id="JBHRWK010000111">
    <property type="protein sequence ID" value="MFC3456053.1"/>
    <property type="molecule type" value="Genomic_DNA"/>
</dbReference>
<reference evidence="2" key="1">
    <citation type="journal article" date="2019" name="Int. J. Syst. Evol. Microbiol.">
        <title>The Global Catalogue of Microorganisms (GCM) 10K type strain sequencing project: providing services to taxonomists for standard genome sequencing and annotation.</title>
        <authorList>
            <consortium name="The Broad Institute Genomics Platform"/>
            <consortium name="The Broad Institute Genome Sequencing Center for Infectious Disease"/>
            <person name="Wu L."/>
            <person name="Ma J."/>
        </authorList>
    </citation>
    <scope>NUCLEOTIDE SEQUENCE [LARGE SCALE GENOMIC DNA]</scope>
    <source>
        <strain evidence="2">CGMCC 4.7676</strain>
    </source>
</reference>
<keyword evidence="2" id="KW-1185">Reference proteome</keyword>
<dbReference type="RefSeq" id="WP_378247060.1">
    <property type="nucleotide sequence ID" value="NZ_JBHRWK010000111.1"/>
</dbReference>